<organism evidence="2 3">
    <name type="scientific">Aspergillus brasiliensis (strain CBS 101740 / IMI 381727 / IBT 21946)</name>
    <dbReference type="NCBI Taxonomy" id="767769"/>
    <lineage>
        <taxon>Eukaryota</taxon>
        <taxon>Fungi</taxon>
        <taxon>Dikarya</taxon>
        <taxon>Ascomycota</taxon>
        <taxon>Pezizomycotina</taxon>
        <taxon>Eurotiomycetes</taxon>
        <taxon>Eurotiomycetidae</taxon>
        <taxon>Eurotiales</taxon>
        <taxon>Aspergillaceae</taxon>
        <taxon>Aspergillus</taxon>
        <taxon>Aspergillus subgen. Circumdati</taxon>
    </lineage>
</organism>
<keyword evidence="1" id="KW-1133">Transmembrane helix</keyword>
<name>A0A1L9U6E4_ASPBC</name>
<dbReference type="AlphaFoldDB" id="A0A1L9U6E4"/>
<dbReference type="EMBL" id="KV878695">
    <property type="protein sequence ID" value="OJJ67229.1"/>
    <property type="molecule type" value="Genomic_DNA"/>
</dbReference>
<evidence type="ECO:0000313" key="2">
    <source>
        <dbReference type="EMBL" id="OJJ67229.1"/>
    </source>
</evidence>
<dbReference type="RefSeq" id="XP_067474478.1">
    <property type="nucleotide sequence ID" value="XM_067626055.1"/>
</dbReference>
<keyword evidence="3" id="KW-1185">Reference proteome</keyword>
<evidence type="ECO:0000256" key="1">
    <source>
        <dbReference type="SAM" id="Phobius"/>
    </source>
</evidence>
<proteinExistence type="predicted"/>
<feature type="transmembrane region" description="Helical" evidence="1">
    <location>
        <begin position="51"/>
        <end position="74"/>
    </location>
</feature>
<dbReference type="VEuPathDB" id="FungiDB:ASPBRDRAFT_48279"/>
<reference evidence="3" key="1">
    <citation type="journal article" date="2017" name="Genome Biol.">
        <title>Comparative genomics reveals high biological diversity and specific adaptations in the industrially and medically important fungal genus Aspergillus.</title>
        <authorList>
            <person name="de Vries R.P."/>
            <person name="Riley R."/>
            <person name="Wiebenga A."/>
            <person name="Aguilar-Osorio G."/>
            <person name="Amillis S."/>
            <person name="Uchima C.A."/>
            <person name="Anderluh G."/>
            <person name="Asadollahi M."/>
            <person name="Askin M."/>
            <person name="Barry K."/>
            <person name="Battaglia E."/>
            <person name="Bayram O."/>
            <person name="Benocci T."/>
            <person name="Braus-Stromeyer S.A."/>
            <person name="Caldana C."/>
            <person name="Canovas D."/>
            <person name="Cerqueira G.C."/>
            <person name="Chen F."/>
            <person name="Chen W."/>
            <person name="Choi C."/>
            <person name="Clum A."/>
            <person name="Dos Santos R.A."/>
            <person name="Damasio A.R."/>
            <person name="Diallinas G."/>
            <person name="Emri T."/>
            <person name="Fekete E."/>
            <person name="Flipphi M."/>
            <person name="Freyberg S."/>
            <person name="Gallo A."/>
            <person name="Gournas C."/>
            <person name="Habgood R."/>
            <person name="Hainaut M."/>
            <person name="Harispe M.L."/>
            <person name="Henrissat B."/>
            <person name="Hilden K.S."/>
            <person name="Hope R."/>
            <person name="Hossain A."/>
            <person name="Karabika E."/>
            <person name="Karaffa L."/>
            <person name="Karanyi Z."/>
            <person name="Krasevec N."/>
            <person name="Kuo A."/>
            <person name="Kusch H."/>
            <person name="LaButti K."/>
            <person name="Lagendijk E.L."/>
            <person name="Lapidus A."/>
            <person name="Levasseur A."/>
            <person name="Lindquist E."/>
            <person name="Lipzen A."/>
            <person name="Logrieco A.F."/>
            <person name="MacCabe A."/>
            <person name="Maekelae M.R."/>
            <person name="Malavazi I."/>
            <person name="Melin P."/>
            <person name="Meyer V."/>
            <person name="Mielnichuk N."/>
            <person name="Miskei M."/>
            <person name="Molnar A.P."/>
            <person name="Mule G."/>
            <person name="Ngan C.Y."/>
            <person name="Orejas M."/>
            <person name="Orosz E."/>
            <person name="Ouedraogo J.P."/>
            <person name="Overkamp K.M."/>
            <person name="Park H.-S."/>
            <person name="Perrone G."/>
            <person name="Piumi F."/>
            <person name="Punt P.J."/>
            <person name="Ram A.F."/>
            <person name="Ramon A."/>
            <person name="Rauscher S."/>
            <person name="Record E."/>
            <person name="Riano-Pachon D.M."/>
            <person name="Robert V."/>
            <person name="Roehrig J."/>
            <person name="Ruller R."/>
            <person name="Salamov A."/>
            <person name="Salih N.S."/>
            <person name="Samson R.A."/>
            <person name="Sandor E."/>
            <person name="Sanguinetti M."/>
            <person name="Schuetze T."/>
            <person name="Sepcic K."/>
            <person name="Shelest E."/>
            <person name="Sherlock G."/>
            <person name="Sophianopoulou V."/>
            <person name="Squina F.M."/>
            <person name="Sun H."/>
            <person name="Susca A."/>
            <person name="Todd R.B."/>
            <person name="Tsang A."/>
            <person name="Unkles S.E."/>
            <person name="van de Wiele N."/>
            <person name="van Rossen-Uffink D."/>
            <person name="Oliveira J.V."/>
            <person name="Vesth T.C."/>
            <person name="Visser J."/>
            <person name="Yu J.-H."/>
            <person name="Zhou M."/>
            <person name="Andersen M.R."/>
            <person name="Archer D.B."/>
            <person name="Baker S.E."/>
            <person name="Benoit I."/>
            <person name="Brakhage A.A."/>
            <person name="Braus G.H."/>
            <person name="Fischer R."/>
            <person name="Frisvad J.C."/>
            <person name="Goldman G.H."/>
            <person name="Houbraken J."/>
            <person name="Oakley B."/>
            <person name="Pocsi I."/>
            <person name="Scazzocchio C."/>
            <person name="Seiboth B."/>
            <person name="vanKuyk P.A."/>
            <person name="Wortman J."/>
            <person name="Dyer P.S."/>
            <person name="Grigoriev I.V."/>
        </authorList>
    </citation>
    <scope>NUCLEOTIDE SEQUENCE [LARGE SCALE GENOMIC DNA]</scope>
    <source>
        <strain evidence="3">CBS 101740 / IMI 381727 / IBT 21946</strain>
    </source>
</reference>
<sequence>MWWVRFALFDRYADTQITSARKGRMSTRVVNSLLASRKQTYLLLATFPPGYIVSSSFLCPVFATSLVVPMWWALRLVSTGLLVNTVPPFPKA</sequence>
<evidence type="ECO:0000313" key="3">
    <source>
        <dbReference type="Proteomes" id="UP000184499"/>
    </source>
</evidence>
<gene>
    <name evidence="2" type="ORF">ASPBRDRAFT_48279</name>
</gene>
<keyword evidence="1" id="KW-0472">Membrane</keyword>
<accession>A0A1L9U6E4</accession>
<dbReference type="Proteomes" id="UP000184499">
    <property type="component" value="Unassembled WGS sequence"/>
</dbReference>
<protein>
    <submittedName>
        <fullName evidence="2">Uncharacterized protein</fullName>
    </submittedName>
</protein>
<keyword evidence="1" id="KW-0812">Transmembrane</keyword>
<dbReference type="GeneID" id="93578543"/>